<evidence type="ECO:0000313" key="2">
    <source>
        <dbReference type="Proteomes" id="UP000309997"/>
    </source>
</evidence>
<proteinExistence type="predicted"/>
<protein>
    <submittedName>
        <fullName evidence="1">Uncharacterized protein</fullName>
    </submittedName>
</protein>
<accession>A0ACC4CAM2</accession>
<name>A0ACC4CAM2_POPAL</name>
<gene>
    <name evidence="1" type="ORF">D5086_010892</name>
</gene>
<keyword evidence="2" id="KW-1185">Reference proteome</keyword>
<sequence>MPTQTLPHATMMKSQAPKAASDLRLTLPCTMAGVRWPFPPLPINTRGGSANGGRKEEEGKAVNVCWRNRKRKRKEKGEKL</sequence>
<reference evidence="1 2" key="1">
    <citation type="journal article" date="2024" name="Plant Biotechnol. J.">
        <title>Genome and CRISPR/Cas9 system of a widespread forest tree (Populus alba) in the world.</title>
        <authorList>
            <person name="Liu Y.J."/>
            <person name="Jiang P.F."/>
            <person name="Han X.M."/>
            <person name="Li X.Y."/>
            <person name="Wang H.M."/>
            <person name="Wang Y.J."/>
            <person name="Wang X.X."/>
            <person name="Zeng Q.Y."/>
        </authorList>
    </citation>
    <scope>NUCLEOTIDE SEQUENCE [LARGE SCALE GENOMIC DNA]</scope>
    <source>
        <strain evidence="2">cv. PAL-ZL1</strain>
    </source>
</reference>
<dbReference type="Proteomes" id="UP000309997">
    <property type="component" value="Unassembled WGS sequence"/>
</dbReference>
<evidence type="ECO:0000313" key="1">
    <source>
        <dbReference type="EMBL" id="KAL3592252.1"/>
    </source>
</evidence>
<organism evidence="1 2">
    <name type="scientific">Populus alba</name>
    <name type="common">White poplar</name>
    <dbReference type="NCBI Taxonomy" id="43335"/>
    <lineage>
        <taxon>Eukaryota</taxon>
        <taxon>Viridiplantae</taxon>
        <taxon>Streptophyta</taxon>
        <taxon>Embryophyta</taxon>
        <taxon>Tracheophyta</taxon>
        <taxon>Spermatophyta</taxon>
        <taxon>Magnoliopsida</taxon>
        <taxon>eudicotyledons</taxon>
        <taxon>Gunneridae</taxon>
        <taxon>Pentapetalae</taxon>
        <taxon>rosids</taxon>
        <taxon>fabids</taxon>
        <taxon>Malpighiales</taxon>
        <taxon>Salicaceae</taxon>
        <taxon>Saliceae</taxon>
        <taxon>Populus</taxon>
    </lineage>
</organism>
<comment type="caution">
    <text evidence="1">The sequence shown here is derived from an EMBL/GenBank/DDBJ whole genome shotgun (WGS) entry which is preliminary data.</text>
</comment>
<dbReference type="EMBL" id="RCHU02000005">
    <property type="protein sequence ID" value="KAL3592252.1"/>
    <property type="molecule type" value="Genomic_DNA"/>
</dbReference>